<keyword evidence="3" id="KW-0547">Nucleotide-binding</keyword>
<feature type="transmembrane region" description="Helical" evidence="8">
    <location>
        <begin position="201"/>
        <end position="218"/>
    </location>
</feature>
<evidence type="ECO:0000256" key="3">
    <source>
        <dbReference type="ARBA" id="ARBA00022741"/>
    </source>
</evidence>
<name>Q2G3V5_NOVAD</name>
<dbReference type="GO" id="GO:0005524">
    <property type="term" value="F:ATP binding"/>
    <property type="evidence" value="ECO:0007669"/>
    <property type="project" value="UniProtKB-KW"/>
</dbReference>
<dbReference type="InterPro" id="IPR039421">
    <property type="entry name" value="Type_1_exporter"/>
</dbReference>
<keyword evidence="4" id="KW-0067">ATP-binding</keyword>
<dbReference type="EMBL" id="CP000248">
    <property type="protein sequence ID" value="ABD27468.1"/>
    <property type="molecule type" value="Genomic_DNA"/>
</dbReference>
<keyword evidence="12" id="KW-1185">Reference proteome</keyword>
<keyword evidence="2 8" id="KW-0812">Transmembrane</keyword>
<evidence type="ECO:0000256" key="8">
    <source>
        <dbReference type="SAM" id="Phobius"/>
    </source>
</evidence>
<dbReference type="Proteomes" id="UP000009134">
    <property type="component" value="Chromosome"/>
</dbReference>
<evidence type="ECO:0000313" key="12">
    <source>
        <dbReference type="Proteomes" id="UP000009134"/>
    </source>
</evidence>
<evidence type="ECO:0000313" key="11">
    <source>
        <dbReference type="EMBL" id="ABD27468.1"/>
    </source>
</evidence>
<sequence length="598" mass="64256">MHRPTRPAPRTTLRHPRLRPRAQGTGRLIPPATPTPAPTVAPWSTYRRLWPWLRPHAPRLALVLLASLLATGLNLAQPWISKLMIDEALLKRDWDALLRIAGLMVAATVGGFAVNALVSYRYVAISAQMLFDMRVALLRHLQTLSPRFYGSFRLGDLMSRLNSDVSDVQRAAGDTLLSVLSNVLFFAGSVGMMLWLDWKLFLVGTLLVPLAVASFLHFQRRMTDLTRQMRERGADIGSLLVDTIMGMRTVNALGAEAHEADRFRAANAGFIHAMLRMQTVSFLTGALPGTIVTASTAAVIVFGGKQIIDGTMTIGALVAFLTYHGRLLAPVQALMGLTATLASARVALARIFELFDTSAEVADAPAPRPLPPVTRAIRLDGVTMHHGREPVLRDVSLTIPAGSLTAILGASGAGKSTLADLLVRFLDPVAGRITIDGIDLRDLALADLRRRALLVDQSPFLFNATIAENIAFARTGALPAEVAAAAGAAGLDPLIARLPEGLATRTGERGLALSAGERHRIALARALLRKPDVLILDEPTAALDEATERLVASGLRRALPDATLVVITHKPALADLADHVVRLEQGNATIQPQVPAHV</sequence>
<dbReference type="PROSITE" id="PS50893">
    <property type="entry name" value="ABC_TRANSPORTER_2"/>
    <property type="match status" value="1"/>
</dbReference>
<evidence type="ECO:0000256" key="7">
    <source>
        <dbReference type="SAM" id="MobiDB-lite"/>
    </source>
</evidence>
<dbReference type="InterPro" id="IPR003593">
    <property type="entry name" value="AAA+_ATPase"/>
</dbReference>
<feature type="transmembrane region" description="Helical" evidence="8">
    <location>
        <begin position="176"/>
        <end position="195"/>
    </location>
</feature>
<dbReference type="Pfam" id="PF00005">
    <property type="entry name" value="ABC_tran"/>
    <property type="match status" value="1"/>
</dbReference>
<dbReference type="Pfam" id="PF00664">
    <property type="entry name" value="ABC_membrane"/>
    <property type="match status" value="1"/>
</dbReference>
<dbReference type="InterPro" id="IPR027417">
    <property type="entry name" value="P-loop_NTPase"/>
</dbReference>
<dbReference type="CDD" id="cd03228">
    <property type="entry name" value="ABCC_MRP_Like"/>
    <property type="match status" value="1"/>
</dbReference>
<accession>Q2G3V5</accession>
<feature type="transmembrane region" description="Helical" evidence="8">
    <location>
        <begin position="100"/>
        <end position="123"/>
    </location>
</feature>
<dbReference type="SUPFAM" id="SSF90123">
    <property type="entry name" value="ABC transporter transmembrane region"/>
    <property type="match status" value="1"/>
</dbReference>
<dbReference type="GO" id="GO:0005886">
    <property type="term" value="C:plasma membrane"/>
    <property type="evidence" value="ECO:0007669"/>
    <property type="project" value="UniProtKB-SubCell"/>
</dbReference>
<keyword evidence="6 8" id="KW-0472">Membrane</keyword>
<feature type="region of interest" description="Disordered" evidence="7">
    <location>
        <begin position="1"/>
        <end position="34"/>
    </location>
</feature>
<dbReference type="PROSITE" id="PS50929">
    <property type="entry name" value="ABC_TM1F"/>
    <property type="match status" value="1"/>
</dbReference>
<evidence type="ECO:0000256" key="4">
    <source>
        <dbReference type="ARBA" id="ARBA00022840"/>
    </source>
</evidence>
<dbReference type="Gene3D" id="1.20.1560.10">
    <property type="entry name" value="ABC transporter type 1, transmembrane domain"/>
    <property type="match status" value="1"/>
</dbReference>
<evidence type="ECO:0000259" key="10">
    <source>
        <dbReference type="PROSITE" id="PS50929"/>
    </source>
</evidence>
<dbReference type="InterPro" id="IPR011527">
    <property type="entry name" value="ABC1_TM_dom"/>
</dbReference>
<feature type="transmembrane region" description="Helical" evidence="8">
    <location>
        <begin position="280"/>
        <end position="301"/>
    </location>
</feature>
<dbReference type="CDD" id="cd07346">
    <property type="entry name" value="ABC_6TM_exporters"/>
    <property type="match status" value="1"/>
</dbReference>
<evidence type="ECO:0000256" key="5">
    <source>
        <dbReference type="ARBA" id="ARBA00022989"/>
    </source>
</evidence>
<dbReference type="RefSeq" id="WP_011446672.1">
    <property type="nucleotide sequence ID" value="NC_007794.1"/>
</dbReference>
<dbReference type="STRING" id="279238.Saro_3033"/>
<dbReference type="AlphaFoldDB" id="Q2G3V5"/>
<dbReference type="HOGENOM" id="CLU_000604_84_3_5"/>
<dbReference type="SUPFAM" id="SSF52540">
    <property type="entry name" value="P-loop containing nucleoside triphosphate hydrolases"/>
    <property type="match status" value="1"/>
</dbReference>
<dbReference type="GO" id="GO:0015421">
    <property type="term" value="F:ABC-type oligopeptide transporter activity"/>
    <property type="evidence" value="ECO:0007669"/>
    <property type="project" value="TreeGrafter"/>
</dbReference>
<proteinExistence type="predicted"/>
<dbReference type="eggNOG" id="COG1132">
    <property type="taxonomic scope" value="Bacteria"/>
</dbReference>
<dbReference type="SMART" id="SM00382">
    <property type="entry name" value="AAA"/>
    <property type="match status" value="1"/>
</dbReference>
<dbReference type="InterPro" id="IPR003439">
    <property type="entry name" value="ABC_transporter-like_ATP-bd"/>
</dbReference>
<organism evidence="11 12">
    <name type="scientific">Novosphingobium aromaticivorans (strain ATCC 700278 / DSM 12444 / CCUG 56034 / CIP 105152 / NBRC 16084 / F199)</name>
    <dbReference type="NCBI Taxonomy" id="279238"/>
    <lineage>
        <taxon>Bacteria</taxon>
        <taxon>Pseudomonadati</taxon>
        <taxon>Pseudomonadota</taxon>
        <taxon>Alphaproteobacteria</taxon>
        <taxon>Sphingomonadales</taxon>
        <taxon>Sphingomonadaceae</taxon>
        <taxon>Novosphingobium</taxon>
    </lineage>
</organism>
<dbReference type="InterPro" id="IPR036640">
    <property type="entry name" value="ABC1_TM_sf"/>
</dbReference>
<feature type="domain" description="ABC transporter" evidence="9">
    <location>
        <begin position="377"/>
        <end position="598"/>
    </location>
</feature>
<dbReference type="PANTHER" id="PTHR43394">
    <property type="entry name" value="ATP-DEPENDENT PERMEASE MDL1, MITOCHONDRIAL"/>
    <property type="match status" value="1"/>
</dbReference>
<dbReference type="PANTHER" id="PTHR43394:SF1">
    <property type="entry name" value="ATP-BINDING CASSETTE SUB-FAMILY B MEMBER 10, MITOCHONDRIAL"/>
    <property type="match status" value="1"/>
</dbReference>
<evidence type="ECO:0000259" key="9">
    <source>
        <dbReference type="PROSITE" id="PS50893"/>
    </source>
</evidence>
<reference evidence="12" key="1">
    <citation type="submission" date="2006-01" db="EMBL/GenBank/DDBJ databases">
        <title>Complete sequence of Novosphingobium aromaticivorans DSM 12444.</title>
        <authorList>
            <consortium name="US DOE Joint Genome Institute"/>
            <person name="Copeland A."/>
            <person name="Lucas S."/>
            <person name="Lapidus A."/>
            <person name="Barry K."/>
            <person name="Detter J.C."/>
            <person name="Glavina T."/>
            <person name="Hammon N."/>
            <person name="Israni S."/>
            <person name="Pitluck S."/>
            <person name="Chain P."/>
            <person name="Malfatti S."/>
            <person name="Shin M."/>
            <person name="Vergez L."/>
            <person name="Schmutz J."/>
            <person name="Larimer F."/>
            <person name="Land M."/>
            <person name="Kyrpides N."/>
            <person name="Ivanova N."/>
            <person name="Fredrickson J."/>
            <person name="Balkwill D."/>
            <person name="Romine M.F."/>
            <person name="Richardson P."/>
        </authorList>
    </citation>
    <scope>NUCLEOTIDE SEQUENCE [LARGE SCALE GENOMIC DNA]</scope>
    <source>
        <strain evidence="12">ATCC 700278 / DSM 12444 / CCUG 56034 / CIP 105152 / NBRC 16084 / F199</strain>
    </source>
</reference>
<feature type="transmembrane region" description="Helical" evidence="8">
    <location>
        <begin position="60"/>
        <end position="80"/>
    </location>
</feature>
<comment type="subcellular location">
    <subcellularLocation>
        <location evidence="1">Cell membrane</location>
        <topology evidence="1">Multi-pass membrane protein</topology>
    </subcellularLocation>
</comment>
<dbReference type="KEGG" id="nar:Saro_3033"/>
<evidence type="ECO:0000256" key="6">
    <source>
        <dbReference type="ARBA" id="ARBA00023136"/>
    </source>
</evidence>
<evidence type="ECO:0000256" key="2">
    <source>
        <dbReference type="ARBA" id="ARBA00022692"/>
    </source>
</evidence>
<gene>
    <name evidence="11" type="ordered locus">Saro_3033</name>
</gene>
<protein>
    <submittedName>
        <fullName evidence="11">ABC transporter related protein</fullName>
    </submittedName>
</protein>
<dbReference type="GO" id="GO:0016887">
    <property type="term" value="F:ATP hydrolysis activity"/>
    <property type="evidence" value="ECO:0007669"/>
    <property type="project" value="InterPro"/>
</dbReference>
<evidence type="ECO:0000256" key="1">
    <source>
        <dbReference type="ARBA" id="ARBA00004651"/>
    </source>
</evidence>
<dbReference type="Gene3D" id="3.40.50.300">
    <property type="entry name" value="P-loop containing nucleotide triphosphate hydrolases"/>
    <property type="match status" value="1"/>
</dbReference>
<feature type="domain" description="ABC transmembrane type-1" evidence="10">
    <location>
        <begin position="61"/>
        <end position="343"/>
    </location>
</feature>
<keyword evidence="5 8" id="KW-1133">Transmembrane helix</keyword>